<evidence type="ECO:0000313" key="5">
    <source>
        <dbReference type="Proteomes" id="UP000799750"/>
    </source>
</evidence>
<sequence>MTDLRPPPPQQMANPRASPQPFDPLDPRISSEEYRKLYAACDSDEPASLDAFLATLGPRKTLRGLDAGFRHAMSHGKYRLMRHLLSNKSIIIDEAVVQDALSIGSMQLLDFLRESGWDDVNMQVQPGCTPLLLVHSNLPLVSYLLSYGADPNLGPAINAAVGMAGAHQLVPDSGAILSGAVRWGSIECVDLLISHGAILGNASPVHASVEGGSMDMLLHVLGIGGNVDEMDSFAIFGRECCGTPLIRAIKKGELEMVRVLLAKGGSRTIRGYRGCGTPLELVKEEWVLPDIKVIVENY</sequence>
<dbReference type="InterPro" id="IPR002110">
    <property type="entry name" value="Ankyrin_rpt"/>
</dbReference>
<dbReference type="OrthoDB" id="1722345at2759"/>
<dbReference type="EMBL" id="MU004194">
    <property type="protein sequence ID" value="KAF2492519.1"/>
    <property type="molecule type" value="Genomic_DNA"/>
</dbReference>
<organism evidence="4 5">
    <name type="scientific">Lophium mytilinum</name>
    <dbReference type="NCBI Taxonomy" id="390894"/>
    <lineage>
        <taxon>Eukaryota</taxon>
        <taxon>Fungi</taxon>
        <taxon>Dikarya</taxon>
        <taxon>Ascomycota</taxon>
        <taxon>Pezizomycotina</taxon>
        <taxon>Dothideomycetes</taxon>
        <taxon>Pleosporomycetidae</taxon>
        <taxon>Mytilinidiales</taxon>
        <taxon>Mytilinidiaceae</taxon>
        <taxon>Lophium</taxon>
    </lineage>
</organism>
<dbReference type="Pfam" id="PF00023">
    <property type="entry name" value="Ank"/>
    <property type="match status" value="1"/>
</dbReference>
<feature type="compositionally biased region" description="Pro residues" evidence="3">
    <location>
        <begin position="1"/>
        <end position="10"/>
    </location>
</feature>
<name>A0A6A6QK86_9PEZI</name>
<keyword evidence="1" id="KW-0677">Repeat</keyword>
<evidence type="ECO:0000256" key="3">
    <source>
        <dbReference type="SAM" id="MobiDB-lite"/>
    </source>
</evidence>
<evidence type="ECO:0000256" key="2">
    <source>
        <dbReference type="ARBA" id="ARBA00023043"/>
    </source>
</evidence>
<dbReference type="InterPro" id="IPR051165">
    <property type="entry name" value="Multifunctional_ANK_Repeat"/>
</dbReference>
<keyword evidence="5" id="KW-1185">Reference proteome</keyword>
<gene>
    <name evidence="4" type="ORF">BU16DRAFT_564970</name>
</gene>
<dbReference type="SMART" id="SM00248">
    <property type="entry name" value="ANK"/>
    <property type="match status" value="4"/>
</dbReference>
<dbReference type="Gene3D" id="1.25.40.20">
    <property type="entry name" value="Ankyrin repeat-containing domain"/>
    <property type="match status" value="2"/>
</dbReference>
<reference evidence="4" key="1">
    <citation type="journal article" date="2020" name="Stud. Mycol.">
        <title>101 Dothideomycetes genomes: a test case for predicting lifestyles and emergence of pathogens.</title>
        <authorList>
            <person name="Haridas S."/>
            <person name="Albert R."/>
            <person name="Binder M."/>
            <person name="Bloem J."/>
            <person name="Labutti K."/>
            <person name="Salamov A."/>
            <person name="Andreopoulos B."/>
            <person name="Baker S."/>
            <person name="Barry K."/>
            <person name="Bills G."/>
            <person name="Bluhm B."/>
            <person name="Cannon C."/>
            <person name="Castanera R."/>
            <person name="Culley D."/>
            <person name="Daum C."/>
            <person name="Ezra D."/>
            <person name="Gonzalez J."/>
            <person name="Henrissat B."/>
            <person name="Kuo A."/>
            <person name="Liang C."/>
            <person name="Lipzen A."/>
            <person name="Lutzoni F."/>
            <person name="Magnuson J."/>
            <person name="Mondo S."/>
            <person name="Nolan M."/>
            <person name="Ohm R."/>
            <person name="Pangilinan J."/>
            <person name="Park H.-J."/>
            <person name="Ramirez L."/>
            <person name="Alfaro M."/>
            <person name="Sun H."/>
            <person name="Tritt A."/>
            <person name="Yoshinaga Y."/>
            <person name="Zwiers L.-H."/>
            <person name="Turgeon B."/>
            <person name="Goodwin S."/>
            <person name="Spatafora J."/>
            <person name="Crous P."/>
            <person name="Grigoriev I."/>
        </authorList>
    </citation>
    <scope>NUCLEOTIDE SEQUENCE</scope>
    <source>
        <strain evidence="4">CBS 269.34</strain>
    </source>
</reference>
<dbReference type="PANTHER" id="PTHR24123:SF33">
    <property type="entry name" value="PROTEIN HOS4"/>
    <property type="match status" value="1"/>
</dbReference>
<dbReference type="PANTHER" id="PTHR24123">
    <property type="entry name" value="ANKYRIN REPEAT-CONTAINING"/>
    <property type="match status" value="1"/>
</dbReference>
<protein>
    <submittedName>
        <fullName evidence="4">Ankyrin</fullName>
    </submittedName>
</protein>
<dbReference type="Proteomes" id="UP000799750">
    <property type="component" value="Unassembled WGS sequence"/>
</dbReference>
<keyword evidence="2" id="KW-0040">ANK repeat</keyword>
<evidence type="ECO:0000256" key="1">
    <source>
        <dbReference type="ARBA" id="ARBA00022737"/>
    </source>
</evidence>
<dbReference type="InterPro" id="IPR036770">
    <property type="entry name" value="Ankyrin_rpt-contain_sf"/>
</dbReference>
<proteinExistence type="predicted"/>
<dbReference type="SUPFAM" id="SSF48403">
    <property type="entry name" value="Ankyrin repeat"/>
    <property type="match status" value="1"/>
</dbReference>
<dbReference type="AlphaFoldDB" id="A0A6A6QK86"/>
<feature type="region of interest" description="Disordered" evidence="3">
    <location>
        <begin position="1"/>
        <end position="28"/>
    </location>
</feature>
<accession>A0A6A6QK86</accession>
<evidence type="ECO:0000313" key="4">
    <source>
        <dbReference type="EMBL" id="KAF2492519.1"/>
    </source>
</evidence>